<evidence type="ECO:0000313" key="3">
    <source>
        <dbReference type="EMBL" id="GGY65557.1"/>
    </source>
</evidence>
<organism evidence="3 4">
    <name type="scientific">Cellvibrio zantedeschiae</name>
    <dbReference type="NCBI Taxonomy" id="1237077"/>
    <lineage>
        <taxon>Bacteria</taxon>
        <taxon>Pseudomonadati</taxon>
        <taxon>Pseudomonadota</taxon>
        <taxon>Gammaproteobacteria</taxon>
        <taxon>Cellvibrionales</taxon>
        <taxon>Cellvibrionaceae</taxon>
        <taxon>Cellvibrio</taxon>
    </lineage>
</organism>
<dbReference type="EMBL" id="BMYZ01000001">
    <property type="protein sequence ID" value="GGY65557.1"/>
    <property type="molecule type" value="Genomic_DNA"/>
</dbReference>
<keyword evidence="2" id="KW-0472">Membrane</keyword>
<feature type="transmembrane region" description="Helical" evidence="2">
    <location>
        <begin position="35"/>
        <end position="54"/>
    </location>
</feature>
<evidence type="ECO:0000256" key="2">
    <source>
        <dbReference type="SAM" id="Phobius"/>
    </source>
</evidence>
<feature type="region of interest" description="Disordered" evidence="1">
    <location>
        <begin position="110"/>
        <end position="154"/>
    </location>
</feature>
<keyword evidence="2" id="KW-0812">Transmembrane</keyword>
<feature type="compositionally biased region" description="Basic and acidic residues" evidence="1">
    <location>
        <begin position="130"/>
        <end position="143"/>
    </location>
</feature>
<comment type="caution">
    <text evidence="3">The sequence shown here is derived from an EMBL/GenBank/DDBJ whole genome shotgun (WGS) entry which is preliminary data.</text>
</comment>
<sequence>MSQITTIQYAWAIYFAGSLGCTIAAWWMFIWAWRFVRYAAVVTVLTLLFTPYAIDAETMTMAPAIYTLVFEGMSQGLPAITPLIKLMVGIWLIGIILVLVFVVLTRKSGEQKSPRNKPRGTQSSSSRNSRRLEHHGGRRHETPVVRSSSRGLSRDEFEAREELLKGEVPMRAIRD</sequence>
<feature type="transmembrane region" description="Helical" evidence="2">
    <location>
        <begin position="6"/>
        <end position="28"/>
    </location>
</feature>
<protein>
    <recommendedName>
        <fullName evidence="5">MFS transporter</fullName>
    </recommendedName>
</protein>
<proteinExistence type="predicted"/>
<name>A0ABQ3AVL4_9GAMM</name>
<keyword evidence="2" id="KW-1133">Transmembrane helix</keyword>
<gene>
    <name evidence="3" type="ORF">GCM10011613_06780</name>
</gene>
<accession>A0ABQ3AVL4</accession>
<reference evidence="4" key="1">
    <citation type="journal article" date="2019" name="Int. J. Syst. Evol. Microbiol.">
        <title>The Global Catalogue of Microorganisms (GCM) 10K type strain sequencing project: providing services to taxonomists for standard genome sequencing and annotation.</title>
        <authorList>
            <consortium name="The Broad Institute Genomics Platform"/>
            <consortium name="The Broad Institute Genome Sequencing Center for Infectious Disease"/>
            <person name="Wu L."/>
            <person name="Ma J."/>
        </authorList>
    </citation>
    <scope>NUCLEOTIDE SEQUENCE [LARGE SCALE GENOMIC DNA]</scope>
    <source>
        <strain evidence="4">KCTC 32239</strain>
    </source>
</reference>
<evidence type="ECO:0000256" key="1">
    <source>
        <dbReference type="SAM" id="MobiDB-lite"/>
    </source>
</evidence>
<feature type="transmembrane region" description="Helical" evidence="2">
    <location>
        <begin position="83"/>
        <end position="105"/>
    </location>
</feature>
<dbReference type="RefSeq" id="WP_189416060.1">
    <property type="nucleotide sequence ID" value="NZ_BMYZ01000001.1"/>
</dbReference>
<dbReference type="Proteomes" id="UP000619761">
    <property type="component" value="Unassembled WGS sequence"/>
</dbReference>
<evidence type="ECO:0000313" key="4">
    <source>
        <dbReference type="Proteomes" id="UP000619761"/>
    </source>
</evidence>
<evidence type="ECO:0008006" key="5">
    <source>
        <dbReference type="Google" id="ProtNLM"/>
    </source>
</evidence>
<keyword evidence="4" id="KW-1185">Reference proteome</keyword>